<evidence type="ECO:0000256" key="6">
    <source>
        <dbReference type="SAM" id="MobiDB-lite"/>
    </source>
</evidence>
<dbReference type="Gene3D" id="3.30.200.20">
    <property type="entry name" value="Phosphorylase Kinase, domain 1"/>
    <property type="match status" value="1"/>
</dbReference>
<evidence type="ECO:0000313" key="9">
    <source>
        <dbReference type="EMBL" id="QDU20874.1"/>
    </source>
</evidence>
<dbReference type="AlphaFoldDB" id="A0A517XTU2"/>
<dbReference type="Gene3D" id="1.25.40.10">
    <property type="entry name" value="Tetratricopeptide repeat domain"/>
    <property type="match status" value="1"/>
</dbReference>
<feature type="region of interest" description="Disordered" evidence="6">
    <location>
        <begin position="758"/>
        <end position="782"/>
    </location>
</feature>
<dbReference type="Gene3D" id="1.10.510.10">
    <property type="entry name" value="Transferase(Phosphotransferase) domain 1"/>
    <property type="match status" value="1"/>
</dbReference>
<keyword evidence="10" id="KW-1185">Reference proteome</keyword>
<dbReference type="InterPro" id="IPR011990">
    <property type="entry name" value="TPR-like_helical_dom_sf"/>
</dbReference>
<dbReference type="GO" id="GO:0005524">
    <property type="term" value="F:ATP binding"/>
    <property type="evidence" value="ECO:0007669"/>
    <property type="project" value="UniProtKB-UniRule"/>
</dbReference>
<evidence type="ECO:0000256" key="1">
    <source>
        <dbReference type="ARBA" id="ARBA00022679"/>
    </source>
</evidence>
<evidence type="ECO:0000313" key="10">
    <source>
        <dbReference type="Proteomes" id="UP000319576"/>
    </source>
</evidence>
<dbReference type="GO" id="GO:0004674">
    <property type="term" value="F:protein serine/threonine kinase activity"/>
    <property type="evidence" value="ECO:0007669"/>
    <property type="project" value="UniProtKB-KW"/>
</dbReference>
<evidence type="ECO:0000256" key="3">
    <source>
        <dbReference type="ARBA" id="ARBA00022777"/>
    </source>
</evidence>
<dbReference type="PANTHER" id="PTHR43289">
    <property type="entry name" value="MITOGEN-ACTIVATED PROTEIN KINASE KINASE KINASE 20-RELATED"/>
    <property type="match status" value="1"/>
</dbReference>
<accession>A0A517XTU2</accession>
<feature type="region of interest" description="Disordered" evidence="6">
    <location>
        <begin position="490"/>
        <end position="513"/>
    </location>
</feature>
<dbReference type="EC" id="2.7.11.1" evidence="9"/>
<organism evidence="9 10">
    <name type="scientific">Urbifossiella limnaea</name>
    <dbReference type="NCBI Taxonomy" id="2528023"/>
    <lineage>
        <taxon>Bacteria</taxon>
        <taxon>Pseudomonadati</taxon>
        <taxon>Planctomycetota</taxon>
        <taxon>Planctomycetia</taxon>
        <taxon>Gemmatales</taxon>
        <taxon>Gemmataceae</taxon>
        <taxon>Urbifossiella</taxon>
    </lineage>
</organism>
<dbReference type="SMART" id="SM00220">
    <property type="entry name" value="S_TKc"/>
    <property type="match status" value="1"/>
</dbReference>
<dbReference type="CDD" id="cd14014">
    <property type="entry name" value="STKc_PknB_like"/>
    <property type="match status" value="1"/>
</dbReference>
<keyword evidence="4 5" id="KW-0067">ATP-binding</keyword>
<dbReference type="OrthoDB" id="6111975at2"/>
<evidence type="ECO:0000256" key="2">
    <source>
        <dbReference type="ARBA" id="ARBA00022741"/>
    </source>
</evidence>
<evidence type="ECO:0000256" key="5">
    <source>
        <dbReference type="PROSITE-ProRule" id="PRU10141"/>
    </source>
</evidence>
<dbReference type="PROSITE" id="PS00107">
    <property type="entry name" value="PROTEIN_KINASE_ATP"/>
    <property type="match status" value="1"/>
</dbReference>
<dbReference type="InterPro" id="IPR011009">
    <property type="entry name" value="Kinase-like_dom_sf"/>
</dbReference>
<dbReference type="InterPro" id="IPR008271">
    <property type="entry name" value="Ser/Thr_kinase_AS"/>
</dbReference>
<dbReference type="SUPFAM" id="SSF56112">
    <property type="entry name" value="Protein kinase-like (PK-like)"/>
    <property type="match status" value="1"/>
</dbReference>
<dbReference type="GO" id="GO:0005813">
    <property type="term" value="C:centrosome"/>
    <property type="evidence" value="ECO:0007669"/>
    <property type="project" value="UniProtKB-SubCell"/>
</dbReference>
<keyword evidence="7" id="KW-1133">Transmembrane helix</keyword>
<dbReference type="KEGG" id="uli:ETAA1_28370"/>
<feature type="binding site" evidence="5">
    <location>
        <position position="103"/>
    </location>
    <ligand>
        <name>ATP</name>
        <dbReference type="ChEBI" id="CHEBI:30616"/>
    </ligand>
</feature>
<evidence type="ECO:0000256" key="7">
    <source>
        <dbReference type="SAM" id="Phobius"/>
    </source>
</evidence>
<reference evidence="9 10" key="1">
    <citation type="submission" date="2019-02" db="EMBL/GenBank/DDBJ databases">
        <title>Deep-cultivation of Planctomycetes and their phenomic and genomic characterization uncovers novel biology.</title>
        <authorList>
            <person name="Wiegand S."/>
            <person name="Jogler M."/>
            <person name="Boedeker C."/>
            <person name="Pinto D."/>
            <person name="Vollmers J."/>
            <person name="Rivas-Marin E."/>
            <person name="Kohn T."/>
            <person name="Peeters S.H."/>
            <person name="Heuer A."/>
            <person name="Rast P."/>
            <person name="Oberbeckmann S."/>
            <person name="Bunk B."/>
            <person name="Jeske O."/>
            <person name="Meyerdierks A."/>
            <person name="Storesund J.E."/>
            <person name="Kallscheuer N."/>
            <person name="Luecker S."/>
            <person name="Lage O.M."/>
            <person name="Pohl T."/>
            <person name="Merkel B.J."/>
            <person name="Hornburger P."/>
            <person name="Mueller R.-W."/>
            <person name="Bruemmer F."/>
            <person name="Labrenz M."/>
            <person name="Spormann A.M."/>
            <person name="Op den Camp H."/>
            <person name="Overmann J."/>
            <person name="Amann R."/>
            <person name="Jetten M.S.M."/>
            <person name="Mascher T."/>
            <person name="Medema M.H."/>
            <person name="Devos D.P."/>
            <person name="Kaster A.-K."/>
            <person name="Ovreas L."/>
            <person name="Rohde M."/>
            <person name="Galperin M.Y."/>
            <person name="Jogler C."/>
        </authorList>
    </citation>
    <scope>NUCLEOTIDE SEQUENCE [LARGE SCALE GENOMIC DNA]</scope>
    <source>
        <strain evidence="9 10">ETA_A1</strain>
    </source>
</reference>
<dbReference type="EMBL" id="CP036273">
    <property type="protein sequence ID" value="QDU20874.1"/>
    <property type="molecule type" value="Genomic_DNA"/>
</dbReference>
<gene>
    <name evidence="9" type="primary">prkC_11</name>
    <name evidence="9" type="ORF">ETAA1_28370</name>
</gene>
<dbReference type="PROSITE" id="PS00108">
    <property type="entry name" value="PROTEIN_KINASE_ST"/>
    <property type="match status" value="1"/>
</dbReference>
<dbReference type="InterPro" id="IPR017441">
    <property type="entry name" value="Protein_kinase_ATP_BS"/>
</dbReference>
<dbReference type="RefSeq" id="WP_145239183.1">
    <property type="nucleotide sequence ID" value="NZ_CP036273.1"/>
</dbReference>
<dbReference type="PROSITE" id="PS50011">
    <property type="entry name" value="PROTEIN_KINASE_DOM"/>
    <property type="match status" value="1"/>
</dbReference>
<proteinExistence type="predicted"/>
<feature type="compositionally biased region" description="Basic and acidic residues" evidence="6">
    <location>
        <begin position="497"/>
        <end position="508"/>
    </location>
</feature>
<dbReference type="PANTHER" id="PTHR43289:SF34">
    <property type="entry name" value="SERINE_THREONINE-PROTEIN KINASE YBDM-RELATED"/>
    <property type="match status" value="1"/>
</dbReference>
<evidence type="ECO:0000256" key="4">
    <source>
        <dbReference type="ARBA" id="ARBA00022840"/>
    </source>
</evidence>
<sequence length="782" mass="83474">MTVDRDPLDLLAEDFSARLRRGERPSVADYAAAHPEHAAELRDLLPAVAQIELLKRHRQSLPAERSLPDRFGDYRIVRELGRGGMGVVFEAVQESLGRRVALKVLATHTSMDADRRERFVREAKAAARLHHTHIVPVFGAGEHDGLPYYVMQLIPGRGLNAVVSAWHAAAHADTPAPARADDTWPHAAPTAAPSFEMVLDGPRYDDWRFVATVGVEVADALQYAHDSGVVHRDIKPANLLLDDRGQVWVADFGLAKLDDAGGLTATGHVLGTLQYMAPEGLTGAPDARGDVYGLGATLYELLTLRPPVTGETPAELMKQLADGVPVPPRKVNPAVPRDLETIVLKALAREPERRYATAGDMAADLRAFLDDRPIRARRESLTSRAARWCRRNPAVAGLSLTTAAALLLAAVVGWVAYARTTKALADETAARGDAEHGQKEAKEASEKLEANLRLTLQEFEKVFEAAAGGENRPGFALGFGPMKGFGPKDGFGAKDGFGPKDGPKDGSKDGPMVGEAADRASVLEAVLGFYDKFAERNATQPALQLEAAKAHRRVAELHQWLGRQEKATASFRRSAALLAGLTAEFPDDADVRFERMQLLAHAPPAIVGMPSIADQLAAAVALGAGFTDPPRRWAVGSVELKLGAAREQSNDPVGAAAAYRTAIVHLAAGPGREGRPPVVVFEQAMARRRLAALLAAEGNMPAARRVLEEAVADVRPFGGGGPGRFGGEFPTATLNQLAGVLETMGDYPAAARTRQEIGRMAPGGFPGGPGGGQPRPNPPPKK</sequence>
<name>A0A517XTU2_9BACT</name>
<dbReference type="GO" id="GO:0000922">
    <property type="term" value="C:spindle pole"/>
    <property type="evidence" value="ECO:0007669"/>
    <property type="project" value="UniProtKB-SubCell"/>
</dbReference>
<keyword evidence="7" id="KW-0812">Transmembrane</keyword>
<keyword evidence="1 9" id="KW-0808">Transferase</keyword>
<feature type="domain" description="Protein kinase" evidence="8">
    <location>
        <begin position="74"/>
        <end position="369"/>
    </location>
</feature>
<feature type="transmembrane region" description="Helical" evidence="7">
    <location>
        <begin position="394"/>
        <end position="417"/>
    </location>
</feature>
<keyword evidence="3 9" id="KW-0418">Kinase</keyword>
<evidence type="ECO:0000259" key="8">
    <source>
        <dbReference type="PROSITE" id="PS50011"/>
    </source>
</evidence>
<feature type="compositionally biased region" description="Gly residues" evidence="6">
    <location>
        <begin position="764"/>
        <end position="773"/>
    </location>
</feature>
<dbReference type="Pfam" id="PF00069">
    <property type="entry name" value="Pkinase"/>
    <property type="match status" value="1"/>
</dbReference>
<keyword evidence="7" id="KW-0472">Membrane</keyword>
<dbReference type="InterPro" id="IPR000719">
    <property type="entry name" value="Prot_kinase_dom"/>
</dbReference>
<dbReference type="Proteomes" id="UP000319576">
    <property type="component" value="Chromosome"/>
</dbReference>
<keyword evidence="2 5" id="KW-0547">Nucleotide-binding</keyword>
<protein>
    <submittedName>
        <fullName evidence="9">Serine/threonine-protein kinase PrkC</fullName>
        <ecNumber evidence="9">2.7.11.1</ecNumber>
    </submittedName>
</protein>